<protein>
    <submittedName>
        <fullName evidence="2">Uncharacterized protein</fullName>
    </submittedName>
</protein>
<accession>A0ABQ8N3U2</accession>
<reference evidence="2" key="1">
    <citation type="submission" date="2021-01" db="EMBL/GenBank/DDBJ databases">
        <title>Deciphering the adaptive evolutionary patterns associated with biogeogrpahic diversity in the finger millet blast pathogen Magnaporthe oryzae in Eastern Africa.</title>
        <authorList>
            <person name="Onyema G."/>
            <person name="Shittu T.A."/>
            <person name="Dodsworth S."/>
            <person name="Devilliers S."/>
            <person name="Muthumeenakshi S."/>
            <person name="Sreenivasaprasad S."/>
        </authorList>
    </citation>
    <scope>NUCLEOTIDE SEQUENCE</scope>
    <source>
        <strain evidence="2">D15/s37</strain>
    </source>
</reference>
<sequence>MARLLSAALLALGLVGGMAAAQGSQPDALKQLENKGMPQLMAQLAKSKTCSNATMRIRKEWGDLPGAERKEYIGE</sequence>
<feature type="chain" id="PRO_5046890723" evidence="1">
    <location>
        <begin position="21"/>
        <end position="75"/>
    </location>
</feature>
<proteinExistence type="predicted"/>
<dbReference type="Proteomes" id="UP001059893">
    <property type="component" value="Unassembled WGS sequence"/>
</dbReference>
<evidence type="ECO:0000313" key="3">
    <source>
        <dbReference type="Proteomes" id="UP001059893"/>
    </source>
</evidence>
<dbReference type="EMBL" id="JABSND010000434">
    <property type="protein sequence ID" value="KAI6290694.1"/>
    <property type="molecule type" value="Genomic_DNA"/>
</dbReference>
<keyword evidence="3" id="KW-1185">Reference proteome</keyword>
<keyword evidence="1" id="KW-0732">Signal</keyword>
<feature type="signal peptide" evidence="1">
    <location>
        <begin position="1"/>
        <end position="20"/>
    </location>
</feature>
<evidence type="ECO:0000313" key="2">
    <source>
        <dbReference type="EMBL" id="KAI6290694.1"/>
    </source>
</evidence>
<comment type="caution">
    <text evidence="2">The sequence shown here is derived from an EMBL/GenBank/DDBJ whole genome shotgun (WGS) entry which is preliminary data.</text>
</comment>
<gene>
    <name evidence="2" type="ORF">MCOR33_011132</name>
</gene>
<name>A0ABQ8N3U2_PYRGI</name>
<organism evidence="2 3">
    <name type="scientific">Pyricularia grisea</name>
    <name type="common">Crabgrass-specific blast fungus</name>
    <name type="synonym">Magnaporthe grisea</name>
    <dbReference type="NCBI Taxonomy" id="148305"/>
    <lineage>
        <taxon>Eukaryota</taxon>
        <taxon>Fungi</taxon>
        <taxon>Dikarya</taxon>
        <taxon>Ascomycota</taxon>
        <taxon>Pezizomycotina</taxon>
        <taxon>Sordariomycetes</taxon>
        <taxon>Sordariomycetidae</taxon>
        <taxon>Magnaporthales</taxon>
        <taxon>Pyriculariaceae</taxon>
        <taxon>Pyricularia</taxon>
    </lineage>
</organism>
<evidence type="ECO:0000256" key="1">
    <source>
        <dbReference type="SAM" id="SignalP"/>
    </source>
</evidence>